<sequence length="431" mass="45244">MSAPDPRRGTVLRGAALVLTMDPDMGEGPLGTLAHADVLMEDGMITVVGPHVRCGPGTKAVDARGRIVLPGFVDAHTHLWQSAIRGRGAGLGFYDWYGTCVGPALPAIGPEEMDRFVRLSAADALQSGVTTVVDWVPAVDFAVSEAYVRAVDESGLRFVHAAYQELSGIGLVRKVVQDLVAPTARGTAQVGSAAFPGYADTVRAHADLARELGVGLNLHLLEHPDDRAEDPVGMLEEAGALGPRTLLNHVIHITGAELDLLARSGAAVAHCPLSNMRLATGVMPLPEFRRRGIRAGLGQDGGTNDCGDMFASMKAAVGLQRAVSLDAGVYPGPREALEMATLGGARAIGEADRLGSLTPGKRADVVVLEPRALNFAPRGDWPTQLVLNGRPDNVTDVYVDGIPRKSGGRLTGVDVPRLVADAEAAADRVWT</sequence>
<reference evidence="3 4" key="1">
    <citation type="submission" date="2023-07" db="EMBL/GenBank/DDBJ databases">
        <authorList>
            <person name="Girao M."/>
            <person name="Carvalho M.F."/>
        </authorList>
    </citation>
    <scope>NUCLEOTIDE SEQUENCE [LARGE SCALE GENOMIC DNA]</scope>
    <source>
        <strain evidence="3 4">66/93</strain>
    </source>
</reference>
<proteinExistence type="predicted"/>
<dbReference type="PANTHER" id="PTHR43794:SF11">
    <property type="entry name" value="AMIDOHYDROLASE-RELATED DOMAIN-CONTAINING PROTEIN"/>
    <property type="match status" value="1"/>
</dbReference>
<dbReference type="EMBL" id="JAUUCC010000022">
    <property type="protein sequence ID" value="MEE2050992.1"/>
    <property type="molecule type" value="Genomic_DNA"/>
</dbReference>
<dbReference type="SUPFAM" id="SSF51338">
    <property type="entry name" value="Composite domain of metallo-dependent hydrolases"/>
    <property type="match status" value="1"/>
</dbReference>
<dbReference type="RefSeq" id="WP_330158163.1">
    <property type="nucleotide sequence ID" value="NZ_BAAAJA010000011.1"/>
</dbReference>
<accession>A0ABU7KPE3</accession>
<dbReference type="Proteomes" id="UP001348641">
    <property type="component" value="Unassembled WGS sequence"/>
</dbReference>
<dbReference type="Pfam" id="PF01979">
    <property type="entry name" value="Amidohydro_1"/>
    <property type="match status" value="1"/>
</dbReference>
<gene>
    <name evidence="3" type="ORF">Q8A49_10860</name>
</gene>
<dbReference type="InterPro" id="IPR006680">
    <property type="entry name" value="Amidohydro-rel"/>
</dbReference>
<organism evidence="3 4">
    <name type="scientific">Nocardiopsis tropica</name>
    <dbReference type="NCBI Taxonomy" id="109330"/>
    <lineage>
        <taxon>Bacteria</taxon>
        <taxon>Bacillati</taxon>
        <taxon>Actinomycetota</taxon>
        <taxon>Actinomycetes</taxon>
        <taxon>Streptosporangiales</taxon>
        <taxon>Nocardiopsidaceae</taxon>
        <taxon>Nocardiopsis</taxon>
    </lineage>
</organism>
<evidence type="ECO:0000259" key="2">
    <source>
        <dbReference type="Pfam" id="PF01979"/>
    </source>
</evidence>
<evidence type="ECO:0000313" key="3">
    <source>
        <dbReference type="EMBL" id="MEE2050992.1"/>
    </source>
</evidence>
<protein>
    <submittedName>
        <fullName evidence="3">Amidohydrolase family protein</fullName>
    </submittedName>
</protein>
<name>A0ABU7KPE3_9ACTN</name>
<keyword evidence="1" id="KW-0378">Hydrolase</keyword>
<evidence type="ECO:0000313" key="4">
    <source>
        <dbReference type="Proteomes" id="UP001348641"/>
    </source>
</evidence>
<dbReference type="InterPro" id="IPR050287">
    <property type="entry name" value="MTA/SAH_deaminase"/>
</dbReference>
<dbReference type="Gene3D" id="2.30.40.10">
    <property type="entry name" value="Urease, subunit C, domain 1"/>
    <property type="match status" value="1"/>
</dbReference>
<dbReference type="PANTHER" id="PTHR43794">
    <property type="entry name" value="AMINOHYDROLASE SSNA-RELATED"/>
    <property type="match status" value="1"/>
</dbReference>
<evidence type="ECO:0000256" key="1">
    <source>
        <dbReference type="ARBA" id="ARBA00022801"/>
    </source>
</evidence>
<comment type="caution">
    <text evidence="3">The sequence shown here is derived from an EMBL/GenBank/DDBJ whole genome shotgun (WGS) entry which is preliminary data.</text>
</comment>
<dbReference type="SUPFAM" id="SSF51556">
    <property type="entry name" value="Metallo-dependent hydrolases"/>
    <property type="match status" value="1"/>
</dbReference>
<feature type="domain" description="Amidohydrolase-related" evidence="2">
    <location>
        <begin position="67"/>
        <end position="401"/>
    </location>
</feature>
<dbReference type="Gene3D" id="3.20.20.140">
    <property type="entry name" value="Metal-dependent hydrolases"/>
    <property type="match status" value="1"/>
</dbReference>
<dbReference type="InterPro" id="IPR011059">
    <property type="entry name" value="Metal-dep_hydrolase_composite"/>
</dbReference>
<dbReference type="InterPro" id="IPR032466">
    <property type="entry name" value="Metal_Hydrolase"/>
</dbReference>